<keyword evidence="2" id="KW-1185">Reference proteome</keyword>
<dbReference type="InterPro" id="IPR021314">
    <property type="entry name" value="DUF2911"/>
</dbReference>
<reference evidence="1 2" key="1">
    <citation type="submission" date="2021-03" db="EMBL/GenBank/DDBJ databases">
        <title>Aliifodinibius sp. nov., a new bacterium isolated from saline soil.</title>
        <authorList>
            <person name="Galisteo C."/>
            <person name="De La Haba R."/>
            <person name="Sanchez-Porro C."/>
            <person name="Ventosa A."/>
        </authorList>
    </citation>
    <scope>NUCLEOTIDE SEQUENCE [LARGE SCALE GENOMIC DNA]</scope>
    <source>
        <strain evidence="1 2">1BSP15-2V2</strain>
    </source>
</reference>
<gene>
    <name evidence="1" type="ORF">J6I44_02345</name>
</gene>
<name>A0ABT3PID9_9BACT</name>
<accession>A0ABT3PID9</accession>
<organism evidence="1 2">
    <name type="scientific">Fodinibius salsisoli</name>
    <dbReference type="NCBI Taxonomy" id="2820877"/>
    <lineage>
        <taxon>Bacteria</taxon>
        <taxon>Pseudomonadati</taxon>
        <taxon>Balneolota</taxon>
        <taxon>Balneolia</taxon>
        <taxon>Balneolales</taxon>
        <taxon>Balneolaceae</taxon>
        <taxon>Fodinibius</taxon>
    </lineage>
</organism>
<dbReference type="EMBL" id="JAGGJA010000001">
    <property type="protein sequence ID" value="MCW9705674.1"/>
    <property type="molecule type" value="Genomic_DNA"/>
</dbReference>
<proteinExistence type="predicted"/>
<dbReference type="Proteomes" id="UP001207918">
    <property type="component" value="Unassembled WGS sequence"/>
</dbReference>
<dbReference type="Pfam" id="PF11138">
    <property type="entry name" value="DUF2911"/>
    <property type="match status" value="1"/>
</dbReference>
<evidence type="ECO:0000313" key="2">
    <source>
        <dbReference type="Proteomes" id="UP001207918"/>
    </source>
</evidence>
<sequence>MKIIYGQPYKRGRKIFGELVPYNEVWRTGANEATELTTTQDILWAGKKLKAGTYALFCIPRENDPWTIILNSQLGQWGAFDYQSTDDELRVDIPSTKTESSTEAFTIEFAKLDGDSTQVVMGWNKTEVSIPVQFIESDSSEEESSPLEED</sequence>
<evidence type="ECO:0000313" key="1">
    <source>
        <dbReference type="EMBL" id="MCW9705674.1"/>
    </source>
</evidence>
<protein>
    <submittedName>
        <fullName evidence="1">DUF2911 domain-containing protein</fullName>
    </submittedName>
</protein>
<comment type="caution">
    <text evidence="1">The sequence shown here is derived from an EMBL/GenBank/DDBJ whole genome shotgun (WGS) entry which is preliminary data.</text>
</comment>